<dbReference type="PROSITE" id="PS51257">
    <property type="entry name" value="PROKAR_LIPOPROTEIN"/>
    <property type="match status" value="1"/>
</dbReference>
<keyword evidence="1" id="KW-0472">Membrane</keyword>
<keyword evidence="3" id="KW-1185">Reference proteome</keyword>
<gene>
    <name evidence="2" type="ORF">SCAR479_07149</name>
</gene>
<dbReference type="EMBL" id="JARVKM010000029">
    <property type="protein sequence ID" value="KAK9776243.1"/>
    <property type="molecule type" value="Genomic_DNA"/>
</dbReference>
<proteinExistence type="predicted"/>
<dbReference type="Proteomes" id="UP001465668">
    <property type="component" value="Unassembled WGS sequence"/>
</dbReference>
<evidence type="ECO:0000313" key="2">
    <source>
        <dbReference type="EMBL" id="KAK9776243.1"/>
    </source>
</evidence>
<accession>A0ABR2XR33</accession>
<sequence>MAVDIFRGIPGTVPVTYFVLPLLLALYACVYRLSCAPGKQHKEAAYDGNAQIKTLETFNWTEVEPTPYRPFKTKQHVAMGISKMEKSEWIRIDRGYLRRLEERDRIMEGSRPEVIGSGPTVNLAIEELYEEIMIQFLPKRFPTMFSCREGTFLNKVTGRTYSVDLTAIDHDTMLRNLGENVEEDFYFMCPDDQDELRLQGWIACFPGGFSTTARKGMSMREIHQPVPGFQERIAKGSDLTLARLQPGDFIERFNVSPSLGTVPPLRELTLLQWSLQSDGGDLFRLDGNNFYPELGQEIPERKKDVDIDQCFLRVEHQTLVRLTKSRAVIFCVRSYMTSLRDIKKEGNGPLLAEAFESMPHKLGDYKMRPFWDTPVYKFLRS</sequence>
<evidence type="ECO:0000313" key="3">
    <source>
        <dbReference type="Proteomes" id="UP001465668"/>
    </source>
</evidence>
<protein>
    <submittedName>
        <fullName evidence="2">Uncharacterized protein</fullName>
    </submittedName>
</protein>
<dbReference type="Pfam" id="PF11927">
    <property type="entry name" value="HODM_asu-like"/>
    <property type="match status" value="1"/>
</dbReference>
<dbReference type="InterPro" id="IPR021848">
    <property type="entry name" value="HODM_asu-like"/>
</dbReference>
<name>A0ABR2XR33_9PEZI</name>
<evidence type="ECO:0000256" key="1">
    <source>
        <dbReference type="SAM" id="Phobius"/>
    </source>
</evidence>
<keyword evidence="1" id="KW-1133">Transmembrane helix</keyword>
<reference evidence="2 3" key="1">
    <citation type="submission" date="2024-02" db="EMBL/GenBank/DDBJ databases">
        <title>First draft genome assembly of two strains of Seiridium cardinale.</title>
        <authorList>
            <person name="Emiliani G."/>
            <person name="Scali E."/>
        </authorList>
    </citation>
    <scope>NUCLEOTIDE SEQUENCE [LARGE SCALE GENOMIC DNA]</scope>
    <source>
        <strain evidence="2 3">BM-138-000479</strain>
    </source>
</reference>
<feature type="transmembrane region" description="Helical" evidence="1">
    <location>
        <begin position="15"/>
        <end position="33"/>
    </location>
</feature>
<organism evidence="2 3">
    <name type="scientific">Seiridium cardinale</name>
    <dbReference type="NCBI Taxonomy" id="138064"/>
    <lineage>
        <taxon>Eukaryota</taxon>
        <taxon>Fungi</taxon>
        <taxon>Dikarya</taxon>
        <taxon>Ascomycota</taxon>
        <taxon>Pezizomycotina</taxon>
        <taxon>Sordariomycetes</taxon>
        <taxon>Xylariomycetidae</taxon>
        <taxon>Amphisphaeriales</taxon>
        <taxon>Sporocadaceae</taxon>
        <taxon>Seiridium</taxon>
    </lineage>
</organism>
<keyword evidence="1" id="KW-0812">Transmembrane</keyword>
<comment type="caution">
    <text evidence="2">The sequence shown here is derived from an EMBL/GenBank/DDBJ whole genome shotgun (WGS) entry which is preliminary data.</text>
</comment>